<evidence type="ECO:0000313" key="2">
    <source>
        <dbReference type="EMBL" id="HGW29397.1"/>
    </source>
</evidence>
<comment type="caution">
    <text evidence="2">The sequence shown here is derived from an EMBL/GenBank/DDBJ whole genome shotgun (WGS) entry which is preliminary data.</text>
</comment>
<reference evidence="2" key="1">
    <citation type="journal article" date="2020" name="mSystems">
        <title>Genome- and Community-Level Interaction Insights into Carbon Utilization and Element Cycling Functions of Hydrothermarchaeota in Hydrothermal Sediment.</title>
        <authorList>
            <person name="Zhou Z."/>
            <person name="Liu Y."/>
            <person name="Xu W."/>
            <person name="Pan J."/>
            <person name="Luo Z.H."/>
            <person name="Li M."/>
        </authorList>
    </citation>
    <scope>NUCLEOTIDE SEQUENCE [LARGE SCALE GENOMIC DNA]</scope>
    <source>
        <strain evidence="2">SpSt-417</strain>
    </source>
</reference>
<keyword evidence="1" id="KW-0472">Membrane</keyword>
<accession>A0A7C4XMD4</accession>
<name>A0A7C4XMD4_UNCKA</name>
<proteinExistence type="predicted"/>
<protein>
    <recommendedName>
        <fullName evidence="3">DUF4430 domain-containing protein</fullName>
    </recommendedName>
</protein>
<dbReference type="AlphaFoldDB" id="A0A7C4XMD4"/>
<evidence type="ECO:0008006" key="3">
    <source>
        <dbReference type="Google" id="ProtNLM"/>
    </source>
</evidence>
<sequence length="160" mass="18540">MKKFLLFLQDHYMIAALVSFGIVYFVFFSIASSSIGDKKSTIDDEPRKQAEEPDNHRTQVLLIIENNGKTSSLSAEMFTQNSVKDLFEFFREKGLLTYETKSYSNTVRVTEINGIKNTQTMEWKLIQKNNSEDSTEVELTQFPKTKITKQGVYILRFTRI</sequence>
<evidence type="ECO:0000256" key="1">
    <source>
        <dbReference type="SAM" id="Phobius"/>
    </source>
</evidence>
<dbReference type="EMBL" id="DSRT01000027">
    <property type="protein sequence ID" value="HGW29397.1"/>
    <property type="molecule type" value="Genomic_DNA"/>
</dbReference>
<gene>
    <name evidence="2" type="ORF">ENR63_00510</name>
</gene>
<feature type="transmembrane region" description="Helical" evidence="1">
    <location>
        <begin position="12"/>
        <end position="31"/>
    </location>
</feature>
<keyword evidence="1" id="KW-1133">Transmembrane helix</keyword>
<keyword evidence="1" id="KW-0812">Transmembrane</keyword>
<organism evidence="2">
    <name type="scientific">candidate division WWE3 bacterium</name>
    <dbReference type="NCBI Taxonomy" id="2053526"/>
    <lineage>
        <taxon>Bacteria</taxon>
        <taxon>Katanobacteria</taxon>
    </lineage>
</organism>